<dbReference type="InterPro" id="IPR010987">
    <property type="entry name" value="Glutathione-S-Trfase_C-like"/>
</dbReference>
<dbReference type="PRINTS" id="PR01625">
    <property type="entry name" value="GSTRNSFRASEO"/>
</dbReference>
<dbReference type="Gene3D" id="3.40.30.10">
    <property type="entry name" value="Glutaredoxin"/>
    <property type="match status" value="1"/>
</dbReference>
<gene>
    <name evidence="11" type="ORF">PHYEVI_LOCUS6188</name>
</gene>
<keyword evidence="4" id="KW-0560">Oxidoreductase</keyword>
<comment type="catalytic activity">
    <reaction evidence="8">
        <text>L-dehydroascorbate + 2 glutathione = glutathione disulfide + L-ascorbate</text>
        <dbReference type="Rhea" id="RHEA:24424"/>
        <dbReference type="ChEBI" id="CHEBI:38290"/>
        <dbReference type="ChEBI" id="CHEBI:57925"/>
        <dbReference type="ChEBI" id="CHEBI:58297"/>
        <dbReference type="ChEBI" id="CHEBI:58539"/>
        <dbReference type="EC" id="1.8.5.1"/>
    </reaction>
</comment>
<keyword evidence="12" id="KW-1185">Reference proteome</keyword>
<dbReference type="OrthoDB" id="4951845at2759"/>
<evidence type="ECO:0000313" key="12">
    <source>
        <dbReference type="Proteomes" id="UP001153712"/>
    </source>
</evidence>
<dbReference type="EC" id="1.20.4.2" evidence="3"/>
<proteinExistence type="inferred from homology"/>
<evidence type="ECO:0000256" key="7">
    <source>
        <dbReference type="ARBA" id="ARBA00048353"/>
    </source>
</evidence>
<dbReference type="PROSITE" id="PS50404">
    <property type="entry name" value="GST_NTER"/>
    <property type="match status" value="1"/>
</dbReference>
<dbReference type="SFLD" id="SFLDG00358">
    <property type="entry name" value="Main_(cytGST)"/>
    <property type="match status" value="1"/>
</dbReference>
<evidence type="ECO:0000256" key="8">
    <source>
        <dbReference type="ARBA" id="ARBA00049544"/>
    </source>
</evidence>
<dbReference type="FunFam" id="3.40.30.10:FF:000123">
    <property type="entry name" value="Glutathione transferase o1"/>
    <property type="match status" value="1"/>
</dbReference>
<dbReference type="SFLD" id="SFLDS00019">
    <property type="entry name" value="Glutathione_Transferase_(cytos"/>
    <property type="match status" value="1"/>
</dbReference>
<dbReference type="SUPFAM" id="SSF47616">
    <property type="entry name" value="GST C-terminal domain-like"/>
    <property type="match status" value="1"/>
</dbReference>
<comment type="similarity">
    <text evidence="1">Belongs to the GST superfamily. Omega family.</text>
</comment>
<dbReference type="PANTHER" id="PTHR43968:SF6">
    <property type="entry name" value="GLUTATHIONE S-TRANSFERASE OMEGA"/>
    <property type="match status" value="1"/>
</dbReference>
<dbReference type="PROSITE" id="PS50405">
    <property type="entry name" value="GST_CTER"/>
    <property type="match status" value="1"/>
</dbReference>
<dbReference type="InterPro" id="IPR036249">
    <property type="entry name" value="Thioredoxin-like_sf"/>
</dbReference>
<dbReference type="AlphaFoldDB" id="A0A9N9TNA2"/>
<name>A0A9N9TNA2_PHYSR</name>
<dbReference type="InterPro" id="IPR004046">
    <property type="entry name" value="GST_C"/>
</dbReference>
<organism evidence="11 12">
    <name type="scientific">Phyllotreta striolata</name>
    <name type="common">Striped flea beetle</name>
    <name type="synonym">Crioceris striolata</name>
    <dbReference type="NCBI Taxonomy" id="444603"/>
    <lineage>
        <taxon>Eukaryota</taxon>
        <taxon>Metazoa</taxon>
        <taxon>Ecdysozoa</taxon>
        <taxon>Arthropoda</taxon>
        <taxon>Hexapoda</taxon>
        <taxon>Insecta</taxon>
        <taxon>Pterygota</taxon>
        <taxon>Neoptera</taxon>
        <taxon>Endopterygota</taxon>
        <taxon>Coleoptera</taxon>
        <taxon>Polyphaga</taxon>
        <taxon>Cucujiformia</taxon>
        <taxon>Chrysomeloidea</taxon>
        <taxon>Chrysomelidae</taxon>
        <taxon>Galerucinae</taxon>
        <taxon>Alticini</taxon>
        <taxon>Phyllotreta</taxon>
    </lineage>
</organism>
<feature type="domain" description="GST N-terminal" evidence="9">
    <location>
        <begin position="18"/>
        <end position="107"/>
    </location>
</feature>
<accession>A0A9N9TNA2</accession>
<evidence type="ECO:0000256" key="6">
    <source>
        <dbReference type="ARBA" id="ARBA00032681"/>
    </source>
</evidence>
<dbReference type="InterPro" id="IPR040079">
    <property type="entry name" value="Glutathione_S-Trfase"/>
</dbReference>
<dbReference type="GO" id="GO:0005737">
    <property type="term" value="C:cytoplasm"/>
    <property type="evidence" value="ECO:0007669"/>
    <property type="project" value="InterPro"/>
</dbReference>
<dbReference type="PROSITE" id="PS51354">
    <property type="entry name" value="GLUTAREDOXIN_2"/>
    <property type="match status" value="1"/>
</dbReference>
<dbReference type="InterPro" id="IPR005442">
    <property type="entry name" value="GST_omega"/>
</dbReference>
<dbReference type="GO" id="GO:0004364">
    <property type="term" value="F:glutathione transferase activity"/>
    <property type="evidence" value="ECO:0007669"/>
    <property type="project" value="InterPro"/>
</dbReference>
<feature type="domain" description="GST C-terminal" evidence="10">
    <location>
        <begin position="111"/>
        <end position="241"/>
    </location>
</feature>
<sequence length="251" mass="28996">MSEKHLGEDSVEPPRVEGLLRIYSMKYCPYAQRSLLVLKAKKLPHDVVNINLMHKPDWYLKMYQEGKVPTLLDGSKFIIGSLDICEYLEVGSLDICEYLEEKYPEPRLYPSDPAAKENDKRVIKSTEEAQNVFGKCIYSNDKTTPQEWSKLFMDALQPIEKELTSRGTPFFAGDSPGMVDYMIWPWMERSGVLKLKYGEKIIVETDIPNVCKWKLKMLNEPVCKDLYVSGEAFWKHFQPKLAGKDPIFDLV</sequence>
<dbReference type="InterPro" id="IPR050983">
    <property type="entry name" value="GST_Omega/HSP26"/>
</dbReference>
<evidence type="ECO:0000259" key="9">
    <source>
        <dbReference type="PROSITE" id="PS50404"/>
    </source>
</evidence>
<evidence type="ECO:0000256" key="2">
    <source>
        <dbReference type="ARBA" id="ARBA00012436"/>
    </source>
</evidence>
<evidence type="ECO:0000313" key="11">
    <source>
        <dbReference type="EMBL" id="CAG9859825.1"/>
    </source>
</evidence>
<evidence type="ECO:0000259" key="10">
    <source>
        <dbReference type="PROSITE" id="PS50405"/>
    </source>
</evidence>
<dbReference type="GO" id="GO:0006749">
    <property type="term" value="P:glutathione metabolic process"/>
    <property type="evidence" value="ECO:0007669"/>
    <property type="project" value="TreeGrafter"/>
</dbReference>
<protein>
    <recommendedName>
        <fullName evidence="5">Glutathione-dependent dehydroascorbate reductase</fullName>
        <ecNumber evidence="3">1.20.4.2</ecNumber>
        <ecNumber evidence="2">1.8.5.1</ecNumber>
    </recommendedName>
    <alternativeName>
        <fullName evidence="6">Monomethylarsonic acid reductase</fullName>
    </alternativeName>
</protein>
<dbReference type="EC" id="1.8.5.1" evidence="2"/>
<dbReference type="InterPro" id="IPR036282">
    <property type="entry name" value="Glutathione-S-Trfase_C_sf"/>
</dbReference>
<dbReference type="Pfam" id="PF00043">
    <property type="entry name" value="GST_C"/>
    <property type="match status" value="1"/>
</dbReference>
<dbReference type="Gene3D" id="1.20.1050.10">
    <property type="match status" value="1"/>
</dbReference>
<dbReference type="GO" id="GO:0050610">
    <property type="term" value="F:methylarsonate reductase activity"/>
    <property type="evidence" value="ECO:0007669"/>
    <property type="project" value="UniProtKB-EC"/>
</dbReference>
<reference evidence="11" key="1">
    <citation type="submission" date="2022-01" db="EMBL/GenBank/DDBJ databases">
        <authorList>
            <person name="King R."/>
        </authorList>
    </citation>
    <scope>NUCLEOTIDE SEQUENCE</scope>
</reference>
<dbReference type="SUPFAM" id="SSF52833">
    <property type="entry name" value="Thioredoxin-like"/>
    <property type="match status" value="1"/>
</dbReference>
<evidence type="ECO:0000256" key="1">
    <source>
        <dbReference type="ARBA" id="ARBA00011067"/>
    </source>
</evidence>
<evidence type="ECO:0000256" key="3">
    <source>
        <dbReference type="ARBA" id="ARBA00013060"/>
    </source>
</evidence>
<dbReference type="FunFam" id="1.20.1050.10:FF:000009">
    <property type="entry name" value="Glutathione S-transferase omega-1"/>
    <property type="match status" value="1"/>
</dbReference>
<dbReference type="EMBL" id="OU900096">
    <property type="protein sequence ID" value="CAG9859825.1"/>
    <property type="molecule type" value="Genomic_DNA"/>
</dbReference>
<evidence type="ECO:0000256" key="5">
    <source>
        <dbReference type="ARBA" id="ARBA00032186"/>
    </source>
</evidence>
<dbReference type="PANTHER" id="PTHR43968">
    <property type="match status" value="1"/>
</dbReference>
<dbReference type="Pfam" id="PF13417">
    <property type="entry name" value="GST_N_3"/>
    <property type="match status" value="1"/>
</dbReference>
<evidence type="ECO:0000256" key="4">
    <source>
        <dbReference type="ARBA" id="ARBA00023002"/>
    </source>
</evidence>
<dbReference type="InterPro" id="IPR004045">
    <property type="entry name" value="Glutathione_S-Trfase_N"/>
</dbReference>
<dbReference type="GO" id="GO:0045174">
    <property type="term" value="F:glutathione dehydrogenase (ascorbate) activity"/>
    <property type="evidence" value="ECO:0007669"/>
    <property type="project" value="UniProtKB-EC"/>
</dbReference>
<comment type="catalytic activity">
    <reaction evidence="7">
        <text>methylarsonate + 2 glutathione + H(+) = methylarsonous acid + glutathione disulfide + H2O</text>
        <dbReference type="Rhea" id="RHEA:15969"/>
        <dbReference type="ChEBI" id="CHEBI:15377"/>
        <dbReference type="ChEBI" id="CHEBI:15378"/>
        <dbReference type="ChEBI" id="CHEBI:17826"/>
        <dbReference type="ChEBI" id="CHEBI:33409"/>
        <dbReference type="ChEBI" id="CHEBI:57925"/>
        <dbReference type="ChEBI" id="CHEBI:58297"/>
        <dbReference type="EC" id="1.20.4.2"/>
    </reaction>
</comment>
<dbReference type="Proteomes" id="UP001153712">
    <property type="component" value="Chromosome 3"/>
</dbReference>